<dbReference type="AlphaFoldDB" id="A0AAV4H6V8"/>
<evidence type="ECO:0000313" key="1">
    <source>
        <dbReference type="EMBL" id="GFR93227.1"/>
    </source>
</evidence>
<evidence type="ECO:0000313" key="2">
    <source>
        <dbReference type="Proteomes" id="UP000762676"/>
    </source>
</evidence>
<protein>
    <submittedName>
        <fullName evidence="1">Uncharacterized protein</fullName>
    </submittedName>
</protein>
<keyword evidence="2" id="KW-1185">Reference proteome</keyword>
<name>A0AAV4H6V8_9GAST</name>
<organism evidence="1 2">
    <name type="scientific">Elysia marginata</name>
    <dbReference type="NCBI Taxonomy" id="1093978"/>
    <lineage>
        <taxon>Eukaryota</taxon>
        <taxon>Metazoa</taxon>
        <taxon>Spiralia</taxon>
        <taxon>Lophotrochozoa</taxon>
        <taxon>Mollusca</taxon>
        <taxon>Gastropoda</taxon>
        <taxon>Heterobranchia</taxon>
        <taxon>Euthyneura</taxon>
        <taxon>Panpulmonata</taxon>
        <taxon>Sacoglossa</taxon>
        <taxon>Placobranchoidea</taxon>
        <taxon>Plakobranchidae</taxon>
        <taxon>Elysia</taxon>
    </lineage>
</organism>
<comment type="caution">
    <text evidence="1">The sequence shown here is derived from an EMBL/GenBank/DDBJ whole genome shotgun (WGS) entry which is preliminary data.</text>
</comment>
<gene>
    <name evidence="1" type="ORF">ElyMa_000887000</name>
</gene>
<dbReference type="EMBL" id="BMAT01001834">
    <property type="protein sequence ID" value="GFR93227.1"/>
    <property type="molecule type" value="Genomic_DNA"/>
</dbReference>
<accession>A0AAV4H6V8</accession>
<dbReference type="Proteomes" id="UP000762676">
    <property type="component" value="Unassembled WGS sequence"/>
</dbReference>
<reference evidence="1 2" key="1">
    <citation type="journal article" date="2021" name="Elife">
        <title>Chloroplast acquisition without the gene transfer in kleptoplastic sea slugs, Plakobranchus ocellatus.</title>
        <authorList>
            <person name="Maeda T."/>
            <person name="Takahashi S."/>
            <person name="Yoshida T."/>
            <person name="Shimamura S."/>
            <person name="Takaki Y."/>
            <person name="Nagai Y."/>
            <person name="Toyoda A."/>
            <person name="Suzuki Y."/>
            <person name="Arimoto A."/>
            <person name="Ishii H."/>
            <person name="Satoh N."/>
            <person name="Nishiyama T."/>
            <person name="Hasebe M."/>
            <person name="Maruyama T."/>
            <person name="Minagawa J."/>
            <person name="Obokata J."/>
            <person name="Shigenobu S."/>
        </authorList>
    </citation>
    <scope>NUCLEOTIDE SEQUENCE [LARGE SCALE GENOMIC DNA]</scope>
</reference>
<proteinExistence type="predicted"/>
<sequence length="107" mass="11267">MNSSPCESCAKNAETEGLFGGKSWQASLLSRKDVVTDSLAALRVFGKGGKLKPILSVSSEGDLIYRDIQTDTRLQLAGDLAGVISFNRCSSASSEGGSNGLPEPMKR</sequence>